<dbReference type="EMBL" id="JANJQO010001756">
    <property type="protein sequence ID" value="KAJ2969387.1"/>
    <property type="molecule type" value="Genomic_DNA"/>
</dbReference>
<gene>
    <name evidence="1" type="ORF">NQ176_g8691</name>
</gene>
<reference evidence="1" key="1">
    <citation type="submission" date="2022-08" db="EMBL/GenBank/DDBJ databases">
        <title>Genome Sequence of Lecanicillium fungicola.</title>
        <authorList>
            <person name="Buettner E."/>
        </authorList>
    </citation>
    <scope>NUCLEOTIDE SEQUENCE</scope>
    <source>
        <strain evidence="1">Babe33</strain>
    </source>
</reference>
<protein>
    <submittedName>
        <fullName evidence="1">Uncharacterized protein</fullName>
    </submittedName>
</protein>
<comment type="caution">
    <text evidence="1">The sequence shown here is derived from an EMBL/GenBank/DDBJ whole genome shotgun (WGS) entry which is preliminary data.</text>
</comment>
<keyword evidence="2" id="KW-1185">Reference proteome</keyword>
<accession>A0ACC1MQV7</accession>
<organism evidence="1 2">
    <name type="scientific">Zarea fungicola</name>
    <dbReference type="NCBI Taxonomy" id="93591"/>
    <lineage>
        <taxon>Eukaryota</taxon>
        <taxon>Fungi</taxon>
        <taxon>Dikarya</taxon>
        <taxon>Ascomycota</taxon>
        <taxon>Pezizomycotina</taxon>
        <taxon>Sordariomycetes</taxon>
        <taxon>Hypocreomycetidae</taxon>
        <taxon>Hypocreales</taxon>
        <taxon>Cordycipitaceae</taxon>
        <taxon>Zarea</taxon>
    </lineage>
</organism>
<proteinExistence type="predicted"/>
<evidence type="ECO:0000313" key="1">
    <source>
        <dbReference type="EMBL" id="KAJ2969387.1"/>
    </source>
</evidence>
<dbReference type="Proteomes" id="UP001143910">
    <property type="component" value="Unassembled WGS sequence"/>
</dbReference>
<name>A0ACC1MQV7_9HYPO</name>
<sequence length="339" mass="39162">MSPTRWHPDRKPKLPQPPPTAIPEPDAMNSSRNASQTRKELPAKSPATSDFVNNIIRHLIHLKDQLVSPELLRDLRITTTRLDFFTGRSSNPRIPALVRLRDLDALHADLERVKPWIEEGKDKTSYYYEYRPRYDGVITEHNTAVEENSREARYLSQHVYTYIQSAEVRGCPETVLDQTSWLHCIDEPALQYLGSRTNPKYLWWVEETYFNYQGRPPQTYAMIPAKHKPHGICQINDSTPFLGDCIRTSELQTVALVALSRHLLREYKHLDYFGVTVLSFWDRQVRVVQGLVNFKTNAIELRVSPVQSFETGMRSSPEQYKKFLALLAYFGDAGELPGF</sequence>
<evidence type="ECO:0000313" key="2">
    <source>
        <dbReference type="Proteomes" id="UP001143910"/>
    </source>
</evidence>